<evidence type="ECO:0000256" key="2">
    <source>
        <dbReference type="ARBA" id="ARBA00022475"/>
    </source>
</evidence>
<evidence type="ECO:0000256" key="4">
    <source>
        <dbReference type="ARBA" id="ARBA00022989"/>
    </source>
</evidence>
<dbReference type="Pfam" id="PF01618">
    <property type="entry name" value="MotA_ExbB"/>
    <property type="match status" value="1"/>
</dbReference>
<keyword evidence="5 7" id="KW-0472">Membrane</keyword>
<reference evidence="9" key="1">
    <citation type="submission" date="2022-08" db="EMBL/GenBank/DDBJ databases">
        <title>Nisaea acidiphila sp. nov., isolated from a marine algal debris and emended description of the genus Nisaea Urios et al. 2008.</title>
        <authorList>
            <person name="Kwon K."/>
        </authorList>
    </citation>
    <scope>NUCLEOTIDE SEQUENCE</scope>
    <source>
        <strain evidence="9">MEBiC11861</strain>
    </source>
</reference>
<dbReference type="GO" id="GO:0005886">
    <property type="term" value="C:plasma membrane"/>
    <property type="evidence" value="ECO:0007669"/>
    <property type="project" value="UniProtKB-SubCell"/>
</dbReference>
<evidence type="ECO:0000256" key="1">
    <source>
        <dbReference type="ARBA" id="ARBA00004651"/>
    </source>
</evidence>
<evidence type="ECO:0000313" key="10">
    <source>
        <dbReference type="Proteomes" id="UP001060336"/>
    </source>
</evidence>
<keyword evidence="6" id="KW-0653">Protein transport</keyword>
<feature type="domain" description="MotA/TolQ/ExbB proton channel" evidence="8">
    <location>
        <begin position="84"/>
        <end position="198"/>
    </location>
</feature>
<dbReference type="InterPro" id="IPR050790">
    <property type="entry name" value="ExbB/TolQ_transport"/>
</dbReference>
<evidence type="ECO:0000256" key="5">
    <source>
        <dbReference type="ARBA" id="ARBA00023136"/>
    </source>
</evidence>
<dbReference type="PANTHER" id="PTHR30625">
    <property type="entry name" value="PROTEIN TOLQ"/>
    <property type="match status" value="1"/>
</dbReference>
<evidence type="ECO:0000259" key="8">
    <source>
        <dbReference type="Pfam" id="PF01618"/>
    </source>
</evidence>
<evidence type="ECO:0000313" key="9">
    <source>
        <dbReference type="EMBL" id="UUX49009.1"/>
    </source>
</evidence>
<sequence>MTSAFDQVWEFMEAGGPIMYLLALLSVLATTVFVSKLVQFLMLRLWGGGERDEALKLWRAGQGRAAVGLITGNGNPAAALSRYAMQLRLSGELPEEGAREEVERVAGLFLDRLNSGLRLLASIAMLSPLIGLLGTVIGMIDAFQALEEAGNKVDPSILSGGIWVALLTTAAGLVVAIPATAAHQLLDGVVERAGRDMEDAVTQVFTAAPGLAPEPVEAPVQAAAALQGAE</sequence>
<comment type="similarity">
    <text evidence="6">Belongs to the exbB/tolQ family.</text>
</comment>
<keyword evidence="10" id="KW-1185">Reference proteome</keyword>
<dbReference type="Proteomes" id="UP001060336">
    <property type="component" value="Chromosome"/>
</dbReference>
<proteinExistence type="inferred from homology"/>
<keyword evidence="2" id="KW-1003">Cell membrane</keyword>
<dbReference type="GO" id="GO:0017038">
    <property type="term" value="P:protein import"/>
    <property type="evidence" value="ECO:0007669"/>
    <property type="project" value="TreeGrafter"/>
</dbReference>
<evidence type="ECO:0000256" key="3">
    <source>
        <dbReference type="ARBA" id="ARBA00022692"/>
    </source>
</evidence>
<organism evidence="9 10">
    <name type="scientific">Nisaea acidiphila</name>
    <dbReference type="NCBI Taxonomy" id="1862145"/>
    <lineage>
        <taxon>Bacteria</taxon>
        <taxon>Pseudomonadati</taxon>
        <taxon>Pseudomonadota</taxon>
        <taxon>Alphaproteobacteria</taxon>
        <taxon>Rhodospirillales</taxon>
        <taxon>Thalassobaculaceae</taxon>
        <taxon>Nisaea</taxon>
    </lineage>
</organism>
<evidence type="ECO:0000256" key="7">
    <source>
        <dbReference type="SAM" id="Phobius"/>
    </source>
</evidence>
<dbReference type="EMBL" id="CP102480">
    <property type="protein sequence ID" value="UUX49009.1"/>
    <property type="molecule type" value="Genomic_DNA"/>
</dbReference>
<evidence type="ECO:0000256" key="6">
    <source>
        <dbReference type="RuleBase" id="RU004057"/>
    </source>
</evidence>
<feature type="transmembrane region" description="Helical" evidence="7">
    <location>
        <begin position="160"/>
        <end position="182"/>
    </location>
</feature>
<dbReference type="KEGG" id="naci:NUH88_16590"/>
<name>A0A9J7AR00_9PROT</name>
<accession>A0A9J7AR00</accession>
<keyword evidence="6" id="KW-0813">Transport</keyword>
<dbReference type="AlphaFoldDB" id="A0A9J7AR00"/>
<keyword evidence="3 7" id="KW-0812">Transmembrane</keyword>
<keyword evidence="4 7" id="KW-1133">Transmembrane helix</keyword>
<feature type="transmembrane region" description="Helical" evidence="7">
    <location>
        <begin position="18"/>
        <end position="38"/>
    </location>
</feature>
<feature type="transmembrane region" description="Helical" evidence="7">
    <location>
        <begin position="119"/>
        <end position="140"/>
    </location>
</feature>
<gene>
    <name evidence="9" type="ORF">NUH88_16590</name>
</gene>
<comment type="subcellular location">
    <subcellularLocation>
        <location evidence="1">Cell membrane</location>
        <topology evidence="1">Multi-pass membrane protein</topology>
    </subcellularLocation>
    <subcellularLocation>
        <location evidence="6">Membrane</location>
        <topology evidence="6">Multi-pass membrane protein</topology>
    </subcellularLocation>
</comment>
<dbReference type="PANTHER" id="PTHR30625:SF11">
    <property type="entry name" value="MOTA_TOLQ_EXBB PROTON CHANNEL DOMAIN-CONTAINING PROTEIN"/>
    <property type="match status" value="1"/>
</dbReference>
<dbReference type="InterPro" id="IPR002898">
    <property type="entry name" value="MotA_ExbB_proton_chnl"/>
</dbReference>
<protein>
    <submittedName>
        <fullName evidence="9">MotA/TolQ/ExbB proton channel family protein</fullName>
    </submittedName>
</protein>
<dbReference type="RefSeq" id="WP_257767510.1">
    <property type="nucleotide sequence ID" value="NZ_CP102480.1"/>
</dbReference>